<organism evidence="3 4">
    <name type="scientific">Paspalum notatum var. saurae</name>
    <dbReference type="NCBI Taxonomy" id="547442"/>
    <lineage>
        <taxon>Eukaryota</taxon>
        <taxon>Viridiplantae</taxon>
        <taxon>Streptophyta</taxon>
        <taxon>Embryophyta</taxon>
        <taxon>Tracheophyta</taxon>
        <taxon>Spermatophyta</taxon>
        <taxon>Magnoliopsida</taxon>
        <taxon>Liliopsida</taxon>
        <taxon>Poales</taxon>
        <taxon>Poaceae</taxon>
        <taxon>PACMAD clade</taxon>
        <taxon>Panicoideae</taxon>
        <taxon>Andropogonodae</taxon>
        <taxon>Paspaleae</taxon>
        <taxon>Paspalinae</taxon>
        <taxon>Paspalum</taxon>
    </lineage>
</organism>
<dbReference type="Proteomes" id="UP001341281">
    <property type="component" value="Chromosome 10"/>
</dbReference>
<dbReference type="EMBL" id="CP144754">
    <property type="protein sequence ID" value="WVZ96733.1"/>
    <property type="molecule type" value="Genomic_DNA"/>
</dbReference>
<keyword evidence="4" id="KW-1185">Reference proteome</keyword>
<evidence type="ECO:0000256" key="1">
    <source>
        <dbReference type="SAM" id="Coils"/>
    </source>
</evidence>
<evidence type="ECO:0000256" key="2">
    <source>
        <dbReference type="SAM" id="MobiDB-lite"/>
    </source>
</evidence>
<accession>A0AAQ3XF38</accession>
<feature type="region of interest" description="Disordered" evidence="2">
    <location>
        <begin position="90"/>
        <end position="114"/>
    </location>
</feature>
<protein>
    <submittedName>
        <fullName evidence="3">Uncharacterized protein</fullName>
    </submittedName>
</protein>
<feature type="region of interest" description="Disordered" evidence="2">
    <location>
        <begin position="1"/>
        <end position="60"/>
    </location>
</feature>
<keyword evidence="1" id="KW-0175">Coiled coil</keyword>
<feature type="compositionally biased region" description="Polar residues" evidence="2">
    <location>
        <begin position="92"/>
        <end position="110"/>
    </location>
</feature>
<gene>
    <name evidence="3" type="ORF">U9M48_042334</name>
</gene>
<reference evidence="3 4" key="1">
    <citation type="submission" date="2024-02" db="EMBL/GenBank/DDBJ databases">
        <title>High-quality chromosome-scale genome assembly of Pensacola bahiagrass (Paspalum notatum Flugge var. saurae).</title>
        <authorList>
            <person name="Vega J.M."/>
            <person name="Podio M."/>
            <person name="Orjuela J."/>
            <person name="Siena L.A."/>
            <person name="Pessino S.C."/>
            <person name="Combes M.C."/>
            <person name="Mariac C."/>
            <person name="Albertini E."/>
            <person name="Pupilli F."/>
            <person name="Ortiz J.P.A."/>
            <person name="Leblanc O."/>
        </authorList>
    </citation>
    <scope>NUCLEOTIDE SEQUENCE [LARGE SCALE GENOMIC DNA]</scope>
    <source>
        <strain evidence="3">R1</strain>
        <tissue evidence="3">Leaf</tissue>
    </source>
</reference>
<sequence length="357" mass="39049">MELVSRRRIGDPDGDDGDGSDDGEDSSDSDSSGDDGDGEQGSNTVDQEQEEDPTRERWKRVLITRGTGGGFFHRELMKVLERAYGIGRAASRGTQAAGRSSAESELQTESYRVPGSCPRSATLRMALPAALQDAARQAFLVYNDKHYDLLEHRSERYYPRRIPGEAGCIIASTLHQRSSTMDATVNLNAVVHTELDHAVDEIRMLEEENARLRSICDNKRAELGGPVTLDGYFDTIMARERPRLSYGLPYAKLSHSVLLANVDAGANLCQEKSPWRLPQASRPLLCLPIGMGTTMESAATSVPQMERVRKKIHHTTVLHRAEVLPVTGIYNSRSKLNSQGGAPKLVAKIGDTSGGST</sequence>
<proteinExistence type="predicted"/>
<feature type="compositionally biased region" description="Basic and acidic residues" evidence="2">
    <location>
        <begin position="1"/>
        <end position="11"/>
    </location>
</feature>
<feature type="coiled-coil region" evidence="1">
    <location>
        <begin position="195"/>
        <end position="222"/>
    </location>
</feature>
<dbReference type="AlphaFoldDB" id="A0AAQ3XF38"/>
<evidence type="ECO:0000313" key="3">
    <source>
        <dbReference type="EMBL" id="WVZ96733.1"/>
    </source>
</evidence>
<name>A0AAQ3XF38_PASNO</name>
<feature type="compositionally biased region" description="Acidic residues" evidence="2">
    <location>
        <begin position="12"/>
        <end position="38"/>
    </location>
</feature>
<evidence type="ECO:0000313" key="4">
    <source>
        <dbReference type="Proteomes" id="UP001341281"/>
    </source>
</evidence>